<comment type="caution">
    <text evidence="2">The sequence shown here is derived from an EMBL/GenBank/DDBJ whole genome shotgun (WGS) entry which is preliminary data.</text>
</comment>
<dbReference type="Proteomes" id="UP001196601">
    <property type="component" value="Unassembled WGS sequence"/>
</dbReference>
<reference evidence="2 3" key="1">
    <citation type="journal article" date="2021" name="Syst. Appl. Microbiol.">
        <title>Pseudomonas lalucatii sp. nov. isolated from Vallgornera, a karstic cave in Mallorca, Western Mediterranean.</title>
        <authorList>
            <person name="Busquets A."/>
            <person name="Mulet M."/>
            <person name="Gomila M."/>
            <person name="Garcia-Valdes E."/>
        </authorList>
    </citation>
    <scope>NUCLEOTIDE SEQUENCE [LARGE SCALE GENOMIC DNA]</scope>
    <source>
        <strain evidence="2 3">R1b54</strain>
    </source>
</reference>
<proteinExistence type="predicted"/>
<dbReference type="CDD" id="cd16329">
    <property type="entry name" value="LolA_like"/>
    <property type="match status" value="1"/>
</dbReference>
<evidence type="ECO:0000256" key="1">
    <source>
        <dbReference type="SAM" id="MobiDB-lite"/>
    </source>
</evidence>
<accession>A0ABS5Q702</accession>
<keyword evidence="3" id="KW-1185">Reference proteome</keyword>
<gene>
    <name evidence="2" type="ORF">I0D00_21050</name>
</gene>
<evidence type="ECO:0000313" key="2">
    <source>
        <dbReference type="EMBL" id="MBS7664404.1"/>
    </source>
</evidence>
<name>A0ABS5Q702_9PSED</name>
<sequence length="485" mass="54046">MTRRQDGSSPSVSITPTPAAERARQAVAPAAGCREESVVLRKLSLLLLAAMTLPAQAKIDAAQAARLNQDLTPLGGERAGNAAGSIPSWQGGLAQPPAGYRPGMHHPDPYAADAPLYRVEATNLEQYRPLLSAGHQALLTRHPEYFLRVYPSRRSAAAPQRIYDATRFNALNAELISGGNGVAGVAAGVPFPLPENGQQAIWNHIMRYRGEQIRMHTNQAAVLANGGYNLLKLDRAVYFLYGRAGVSPQELDNTLFYYKYKVVAPAKLSGSALVVQETLDQVLAIRKAWRFNRGERRVRRLPMLAYDSLQPDTNGMATADMVDSYNGAPDRYQWTLLGKREMLLPYNSYAVHQQGIPYDSILQRSTVNPALLRYELHRVWLVEAELRKGFGHPYGKRRFYLDEDSWQILAVDLYDKRGELIGLQESHPISYYEVPMFGSTLETLYDFAGGRYFVDGLDNNEPMYDFAADLSPRDFTPQALRRAGN</sequence>
<protein>
    <submittedName>
        <fullName evidence="2">DUF1329 domain-containing protein</fullName>
    </submittedName>
</protein>
<feature type="region of interest" description="Disordered" evidence="1">
    <location>
        <begin position="76"/>
        <end position="107"/>
    </location>
</feature>
<dbReference type="Pfam" id="PF07044">
    <property type="entry name" value="DUF1329"/>
    <property type="match status" value="1"/>
</dbReference>
<dbReference type="Gene3D" id="2.50.20.10">
    <property type="entry name" value="Lipoprotein localisation LolA/LolB/LppX"/>
    <property type="match status" value="1"/>
</dbReference>
<feature type="region of interest" description="Disordered" evidence="1">
    <location>
        <begin position="1"/>
        <end position="28"/>
    </location>
</feature>
<feature type="compositionally biased region" description="Polar residues" evidence="1">
    <location>
        <begin position="7"/>
        <end position="16"/>
    </location>
</feature>
<dbReference type="InterPro" id="IPR010752">
    <property type="entry name" value="DUF1329"/>
</dbReference>
<organism evidence="2 3">
    <name type="scientific">Pseudomonas lalucatii</name>
    <dbReference type="NCBI Taxonomy" id="1424203"/>
    <lineage>
        <taxon>Bacteria</taxon>
        <taxon>Pseudomonadati</taxon>
        <taxon>Pseudomonadota</taxon>
        <taxon>Gammaproteobacteria</taxon>
        <taxon>Pseudomonadales</taxon>
        <taxon>Pseudomonadaceae</taxon>
        <taxon>Pseudomonas</taxon>
    </lineage>
</organism>
<dbReference type="EMBL" id="JADPMV010000002">
    <property type="protein sequence ID" value="MBS7664404.1"/>
    <property type="molecule type" value="Genomic_DNA"/>
</dbReference>
<evidence type="ECO:0000313" key="3">
    <source>
        <dbReference type="Proteomes" id="UP001196601"/>
    </source>
</evidence>